<dbReference type="Pfam" id="PF00884">
    <property type="entry name" value="Sulfatase"/>
    <property type="match status" value="1"/>
</dbReference>
<dbReference type="EMBL" id="CP119075">
    <property type="protein sequence ID" value="WED64102.1"/>
    <property type="molecule type" value="Genomic_DNA"/>
</dbReference>
<dbReference type="Gene3D" id="1.25.10.10">
    <property type="entry name" value="Leucine-rich Repeat Variant"/>
    <property type="match status" value="1"/>
</dbReference>
<comment type="similarity">
    <text evidence="1">Belongs to the sulfatase family.</text>
</comment>
<evidence type="ECO:0000256" key="2">
    <source>
        <dbReference type="ARBA" id="ARBA00022801"/>
    </source>
</evidence>
<keyword evidence="2 4" id="KW-0378">Hydrolase</keyword>
<dbReference type="KEGG" id="slom:PXH66_17325"/>
<evidence type="ECO:0000259" key="3">
    <source>
        <dbReference type="Pfam" id="PF00884"/>
    </source>
</evidence>
<evidence type="ECO:0000256" key="1">
    <source>
        <dbReference type="ARBA" id="ARBA00008779"/>
    </source>
</evidence>
<evidence type="ECO:0000313" key="4">
    <source>
        <dbReference type="EMBL" id="WED64102.1"/>
    </source>
</evidence>
<proteinExistence type="inferred from homology"/>
<dbReference type="InterPro" id="IPR000917">
    <property type="entry name" value="Sulfatase_N"/>
</dbReference>
<organism evidence="4 5">
    <name type="scientific">Synoicihabitans lomoniglobus</name>
    <dbReference type="NCBI Taxonomy" id="2909285"/>
    <lineage>
        <taxon>Bacteria</taxon>
        <taxon>Pseudomonadati</taxon>
        <taxon>Verrucomicrobiota</taxon>
        <taxon>Opitutia</taxon>
        <taxon>Opitutales</taxon>
        <taxon>Opitutaceae</taxon>
        <taxon>Synoicihabitans</taxon>
    </lineage>
</organism>
<dbReference type="Proteomes" id="UP001218638">
    <property type="component" value="Chromosome"/>
</dbReference>
<dbReference type="PANTHER" id="PTHR42693">
    <property type="entry name" value="ARYLSULFATASE FAMILY MEMBER"/>
    <property type="match status" value="1"/>
</dbReference>
<dbReference type="Gene3D" id="3.40.720.10">
    <property type="entry name" value="Alkaline Phosphatase, subunit A"/>
    <property type="match status" value="1"/>
</dbReference>
<protein>
    <submittedName>
        <fullName evidence="4">Sulfatase-like hydrolase/transferase</fullName>
    </submittedName>
</protein>
<dbReference type="SUPFAM" id="SSF48371">
    <property type="entry name" value="ARM repeat"/>
    <property type="match status" value="1"/>
</dbReference>
<accession>A0AAF0A0A2</accession>
<gene>
    <name evidence="4" type="ORF">PXH66_17325</name>
</gene>
<dbReference type="AlphaFoldDB" id="A0AAF0A0A2"/>
<reference evidence="4" key="1">
    <citation type="submission" date="2023-03" db="EMBL/GenBank/DDBJ databases">
        <title>Lomoglobus Profundus gen. nov., sp. nov., a novel member of the phylum Verrucomicrobia, isolated from deep-marine sediment of South China Sea.</title>
        <authorList>
            <person name="Ahmad T."/>
            <person name="Ishaq S.E."/>
            <person name="Wang F."/>
        </authorList>
    </citation>
    <scope>NUCLEOTIDE SEQUENCE</scope>
    <source>
        <strain evidence="4">LMO-M01</strain>
    </source>
</reference>
<dbReference type="CDD" id="cd16027">
    <property type="entry name" value="SGSH"/>
    <property type="match status" value="1"/>
</dbReference>
<keyword evidence="5" id="KW-1185">Reference proteome</keyword>
<dbReference type="PANTHER" id="PTHR42693:SF53">
    <property type="entry name" value="ENDO-4-O-SULFATASE"/>
    <property type="match status" value="1"/>
</dbReference>
<dbReference type="SUPFAM" id="SSF53649">
    <property type="entry name" value="Alkaline phosphatase-like"/>
    <property type="match status" value="1"/>
</dbReference>
<dbReference type="GO" id="GO:0004065">
    <property type="term" value="F:arylsulfatase activity"/>
    <property type="evidence" value="ECO:0007669"/>
    <property type="project" value="TreeGrafter"/>
</dbReference>
<name>A0AAF0A0A2_9BACT</name>
<dbReference type="InterPro" id="IPR017850">
    <property type="entry name" value="Alkaline_phosphatase_core_sf"/>
</dbReference>
<dbReference type="InterPro" id="IPR011989">
    <property type="entry name" value="ARM-like"/>
</dbReference>
<feature type="domain" description="Sulfatase N-terminal" evidence="3">
    <location>
        <begin position="29"/>
        <end position="305"/>
    </location>
</feature>
<dbReference type="RefSeq" id="WP_330930025.1">
    <property type="nucleotide sequence ID" value="NZ_CP119075.1"/>
</dbReference>
<dbReference type="InterPro" id="IPR050738">
    <property type="entry name" value="Sulfatase"/>
</dbReference>
<dbReference type="InterPro" id="IPR016024">
    <property type="entry name" value="ARM-type_fold"/>
</dbReference>
<evidence type="ECO:0000313" key="5">
    <source>
        <dbReference type="Proteomes" id="UP001218638"/>
    </source>
</evidence>
<sequence>MNRFSRSRLLLILGGTIGLWTGAMAEERPNILWLVAEDMSSNLGSYGDPDANTPSLDQLATQGVRFTRAFSAAGVCAPSRSSLATGMFASSLGSQHMRGSATLSDQTPTLPQLLRDAGYYCTNNFKEDYNFPAPAGMWDESSRKAHWRNRAPGQPFFSIFNFMTTHESRLRFDDEAFAKLTAGLTPEQRHDPAKVTLPAWLPDTPEVRREWARNHDMITAMDGQVKTILAQLEADGLADDTVVMFYTDHGAGLPRAKQFNFEAGLQVPLIVCVPEKWRTRMAAEPGSVDSQLVSLIDLAPSILSFLKLPVPEMMQGRDVLSTTVPDPNDYIYSIRDRMDERIDMSRTVRSDRFKYHRNYHPDLPHFPWLDYMDLLQSSQAFRRLAVAGDLSPGLTYFMADHKALEELYDLRTDPDELHNVAHDPAYADTLARMRAEHFDWARRTVDTGFIPEQMLRDFAVGSSEFEYARSGAYDIDRCIAAVRLLEQGAAAGSVLMAALADSYPPVRYWAASGLAALGREVKTPGMGAALRKALQDEHAEVSIAAAEALCNRGEPSAALPFLTRWLEDERPLVQLAAANVMDRIDEQALPVRAAMQRVAALDPGPFSGANLFLMVQWVLQRALAELDAHAAPARTATGPLTLVGVAKVDITPPMAVRLHGFPRGVRKTSSNAVTQRIFAKAMAIGGDAGEDPVLLLTTDLLGVSDEMAAALMARLGQAVGFTNRARLTLTSAHNHSAPALKSVAPYVFRVEPSPEDAAEIAAYEAWLMDRLEQVAVEALTQRQPARLAHATGQAGFGMNRRLVENGEWVTFGDNPHGPMDQDLTVMSVRAPDGTLRATWFSYACHGVCWQAPSVHGDWMGVAQSRLEAAHPGSVAMVTVGCGGNINPLDIHFRGEDPVTPGEEAAAEVERVLGQPMEPLAGTPQVRVARFDLPLQPVPDLAHWEKRKDWFSRTMTARLQRGEPVATSIPYMVQTWTFADELNIVFLAGEVHVQYGLRLKKEFPGGRLWVNAYAHDSPAYIPAADEIPEGGWEVDGSRINYGVPARFDPSVEDLIFEQVKALLSPDVGPVPRASATSPAIP</sequence>
<dbReference type="Pfam" id="PF13646">
    <property type="entry name" value="HEAT_2"/>
    <property type="match status" value="1"/>
</dbReference>